<proteinExistence type="predicted"/>
<evidence type="ECO:0000256" key="3">
    <source>
        <dbReference type="ARBA" id="ARBA00022833"/>
    </source>
</evidence>
<feature type="compositionally biased region" description="Low complexity" evidence="6">
    <location>
        <begin position="663"/>
        <end position="685"/>
    </location>
</feature>
<evidence type="ECO:0000313" key="8">
    <source>
        <dbReference type="EMBL" id="KZM85487.1"/>
    </source>
</evidence>
<feature type="domain" description="C3H1-type" evidence="7">
    <location>
        <begin position="96"/>
        <end position="124"/>
    </location>
</feature>
<keyword evidence="3 5" id="KW-0862">Zinc</keyword>
<keyword evidence="2 5" id="KW-0863">Zinc-finger</keyword>
<feature type="zinc finger region" description="C3H1-type" evidence="5">
    <location>
        <begin position="518"/>
        <end position="546"/>
    </location>
</feature>
<feature type="zinc finger region" description="C3H1-type" evidence="5">
    <location>
        <begin position="96"/>
        <end position="124"/>
    </location>
</feature>
<dbReference type="SMART" id="SM00356">
    <property type="entry name" value="ZnF_C3H1"/>
    <property type="match status" value="7"/>
</dbReference>
<keyword evidence="4" id="KW-0238">DNA-binding</keyword>
<dbReference type="InterPro" id="IPR036855">
    <property type="entry name" value="Znf_CCCH_sf"/>
</dbReference>
<evidence type="ECO:0000259" key="7">
    <source>
        <dbReference type="PROSITE" id="PS50103"/>
    </source>
</evidence>
<dbReference type="STRING" id="79200.A0A175YQ66"/>
<dbReference type="SUPFAM" id="SSF90229">
    <property type="entry name" value="CCCH zinc finger"/>
    <property type="match status" value="6"/>
</dbReference>
<feature type="domain" description="C3H1-type" evidence="7">
    <location>
        <begin position="518"/>
        <end position="546"/>
    </location>
</feature>
<protein>
    <recommendedName>
        <fullName evidence="7">C3H1-type domain-containing protein</fullName>
    </recommendedName>
</protein>
<feature type="zinc finger region" description="C3H1-type" evidence="5">
    <location>
        <begin position="307"/>
        <end position="335"/>
    </location>
</feature>
<dbReference type="Gramene" id="KZM85487">
    <property type="protein sequence ID" value="KZM85487"/>
    <property type="gene ID" value="DCAR_027091"/>
</dbReference>
<feature type="zinc finger region" description="C3H1-type" evidence="5">
    <location>
        <begin position="50"/>
        <end position="78"/>
    </location>
</feature>
<feature type="domain" description="C3H1-type" evidence="7">
    <location>
        <begin position="307"/>
        <end position="335"/>
    </location>
</feature>
<dbReference type="Gene3D" id="4.10.1000.10">
    <property type="entry name" value="Zinc finger, CCCH-type"/>
    <property type="match status" value="3"/>
</dbReference>
<feature type="region of interest" description="Disordered" evidence="6">
    <location>
        <begin position="1"/>
        <end position="47"/>
    </location>
</feature>
<feature type="domain" description="C3H1-type" evidence="7">
    <location>
        <begin position="50"/>
        <end position="78"/>
    </location>
</feature>
<dbReference type="EMBL" id="LNRQ01000008">
    <property type="protein sequence ID" value="KZM85487.1"/>
    <property type="molecule type" value="Genomic_DNA"/>
</dbReference>
<sequence length="691" mass="73233">MERLQPTEGSSPDPVAEWSSPGGETGLEEPMWQLGLGGGGGGGDDSYPERPDEADCIYYLRTGFCGYGSRCRFNHPRDRNLVVGAMRASGGEYPERVGQPVCQYYMRTGMCKFGASCKYHHPRHGVGSASSVAISVSGYPLRPGEKERSYYLKTGQCKFGVTCKFHHPHPDGTHVPARALFPAAATVPSAIYPAMQSPGPSSQQYGVVAGNWQVARPALLPGSYVQGTYGPVILPPGMVPMAGWNPYQASLSPVASPSAQSNAGAGPIYGMPQLSSTAPVFAGPYLSMTSPAVHSAYNQKEHAFPERPGQPECQHYMKTGECKFGSSCKYHHPAQWSSPKTNFVLSPMGLPLRPGEKECSYYLKTGQCKFGVTCKFHHPHPDGTHVPARALFPAAATVPSAIYPAMQSPGPSSQQYGVVAGNWQVARPALLPGSYVQGTYGPVILPPGMVPMAGWNPYQASLSPVASPSAQSNAGAGPIYGMPQLSSTAPVFAGPYLSMTSPAVHSAYNQKEHAFPERPGQPECQHYMKTGECKFGSSCKYHHPAQWSSPKTNFVLSPMGLPLRPGAPLCSHYALNGICKFGHSCKFDHPMSTLSYSPSASSLTDMPVAPYPVGSSMATLAPSSSSSELKPDKEAFVTKMSTPLSTAAGSVGSILSRNDTLPQSSIQQPGQSSTTSTGSSTPHISEVPTSG</sequence>
<evidence type="ECO:0000256" key="5">
    <source>
        <dbReference type="PROSITE-ProRule" id="PRU00723"/>
    </source>
</evidence>
<dbReference type="PANTHER" id="PTHR12506">
    <property type="entry name" value="PROTEIN PHOSPHATASE RELATED"/>
    <property type="match status" value="1"/>
</dbReference>
<dbReference type="PROSITE" id="PS50103">
    <property type="entry name" value="ZF_C3H1"/>
    <property type="match status" value="7"/>
</dbReference>
<dbReference type="GO" id="GO:0003729">
    <property type="term" value="F:mRNA binding"/>
    <property type="evidence" value="ECO:0007669"/>
    <property type="project" value="TreeGrafter"/>
</dbReference>
<feature type="domain" description="C3H1-type" evidence="7">
    <location>
        <begin position="353"/>
        <end position="381"/>
    </location>
</feature>
<feature type="compositionally biased region" description="Polar residues" evidence="6">
    <location>
        <begin position="648"/>
        <end position="662"/>
    </location>
</feature>
<evidence type="ECO:0000256" key="1">
    <source>
        <dbReference type="ARBA" id="ARBA00022723"/>
    </source>
</evidence>
<dbReference type="InterPro" id="IPR050974">
    <property type="entry name" value="Plant_ZF_CCCH"/>
</dbReference>
<feature type="zinc finger region" description="C3H1-type" evidence="5">
    <location>
        <begin position="353"/>
        <end position="381"/>
    </location>
</feature>
<comment type="caution">
    <text evidence="8">The sequence shown here is derived from an EMBL/GenBank/DDBJ whole genome shotgun (WGS) entry which is preliminary data.</text>
</comment>
<dbReference type="GO" id="GO:0003677">
    <property type="term" value="F:DNA binding"/>
    <property type="evidence" value="ECO:0007669"/>
    <property type="project" value="UniProtKB-KW"/>
</dbReference>
<dbReference type="Pfam" id="PF00642">
    <property type="entry name" value="zf-CCCH"/>
    <property type="match status" value="7"/>
</dbReference>
<evidence type="ECO:0000256" key="2">
    <source>
        <dbReference type="ARBA" id="ARBA00022771"/>
    </source>
</evidence>
<feature type="zinc finger region" description="C3H1-type" evidence="5">
    <location>
        <begin position="142"/>
        <end position="170"/>
    </location>
</feature>
<name>A0A175YQ66_DAUCS</name>
<organism evidence="8">
    <name type="scientific">Daucus carota subsp. sativus</name>
    <name type="common">Carrot</name>
    <dbReference type="NCBI Taxonomy" id="79200"/>
    <lineage>
        <taxon>Eukaryota</taxon>
        <taxon>Viridiplantae</taxon>
        <taxon>Streptophyta</taxon>
        <taxon>Embryophyta</taxon>
        <taxon>Tracheophyta</taxon>
        <taxon>Spermatophyta</taxon>
        <taxon>Magnoliopsida</taxon>
        <taxon>eudicotyledons</taxon>
        <taxon>Gunneridae</taxon>
        <taxon>Pentapetalae</taxon>
        <taxon>asterids</taxon>
        <taxon>campanulids</taxon>
        <taxon>Apiales</taxon>
        <taxon>Apiaceae</taxon>
        <taxon>Apioideae</taxon>
        <taxon>Scandiceae</taxon>
        <taxon>Daucinae</taxon>
        <taxon>Daucus</taxon>
        <taxon>Daucus sect. Daucus</taxon>
    </lineage>
</organism>
<dbReference type="OMA" id="YNQKEHA"/>
<dbReference type="PANTHER" id="PTHR12506:SF41">
    <property type="entry name" value="ZINC FINGER CCCH DOMAIN-CONTAINING PROTEIN 58"/>
    <property type="match status" value="1"/>
</dbReference>
<dbReference type="GO" id="GO:0008270">
    <property type="term" value="F:zinc ion binding"/>
    <property type="evidence" value="ECO:0007669"/>
    <property type="project" value="UniProtKB-KW"/>
</dbReference>
<keyword evidence="1 5" id="KW-0479">Metal-binding</keyword>
<reference evidence="8" key="1">
    <citation type="journal article" date="2016" name="Nat. Genet.">
        <title>A high-quality carrot genome assembly provides new insights into carotenoid accumulation and asterid genome evolution.</title>
        <authorList>
            <person name="Iorizzo M."/>
            <person name="Ellison S."/>
            <person name="Senalik D."/>
            <person name="Zeng P."/>
            <person name="Satapoomin P."/>
            <person name="Huang J."/>
            <person name="Bowman M."/>
            <person name="Iovene M."/>
            <person name="Sanseverino W."/>
            <person name="Cavagnaro P."/>
            <person name="Yildiz M."/>
            <person name="Macko-Podgorni A."/>
            <person name="Moranska E."/>
            <person name="Grzebelus E."/>
            <person name="Grzebelus D."/>
            <person name="Ashrafi H."/>
            <person name="Zheng Z."/>
            <person name="Cheng S."/>
            <person name="Spooner D."/>
            <person name="Van Deynze A."/>
            <person name="Simon P."/>
        </authorList>
    </citation>
    <scope>NUCLEOTIDE SEQUENCE [LARGE SCALE GENOMIC DNA]</scope>
    <source>
        <tissue evidence="8">Leaf</tissue>
    </source>
</reference>
<feature type="compositionally biased region" description="Gly residues" evidence="6">
    <location>
        <begin position="35"/>
        <end position="44"/>
    </location>
</feature>
<gene>
    <name evidence="8" type="ORF">DCAR_027091</name>
</gene>
<feature type="domain" description="C3H1-type" evidence="7">
    <location>
        <begin position="564"/>
        <end position="592"/>
    </location>
</feature>
<feature type="domain" description="C3H1-type" evidence="7">
    <location>
        <begin position="142"/>
        <end position="170"/>
    </location>
</feature>
<dbReference type="InterPro" id="IPR000571">
    <property type="entry name" value="Znf_CCCH"/>
</dbReference>
<dbReference type="AlphaFoldDB" id="A0A175YQ66"/>
<feature type="region of interest" description="Disordered" evidence="6">
    <location>
        <begin position="648"/>
        <end position="691"/>
    </location>
</feature>
<evidence type="ECO:0000256" key="4">
    <source>
        <dbReference type="ARBA" id="ARBA00023125"/>
    </source>
</evidence>
<evidence type="ECO:0000256" key="6">
    <source>
        <dbReference type="SAM" id="MobiDB-lite"/>
    </source>
</evidence>
<accession>A0A175YQ66</accession>
<feature type="zinc finger region" description="C3H1-type" evidence="5">
    <location>
        <begin position="564"/>
        <end position="592"/>
    </location>
</feature>